<accession>A0A2Z7C9Z0</accession>
<keyword evidence="5" id="KW-1185">Reference proteome</keyword>
<dbReference type="GO" id="GO:0009611">
    <property type="term" value="P:response to wounding"/>
    <property type="evidence" value="ECO:0007669"/>
    <property type="project" value="InterPro"/>
</dbReference>
<name>A0A2Z7C9Z0_9LAMI</name>
<sequence>MLFVCDILGKKSWPELVGVYGQAAIGIIEGEKKDVKAILVDEGSFVSTDFCCDRVRVFVNENGIVS</sequence>
<proteinExistence type="inferred from homology"/>
<evidence type="ECO:0000256" key="3">
    <source>
        <dbReference type="ARBA" id="ARBA00022900"/>
    </source>
</evidence>
<dbReference type="EMBL" id="KQ997619">
    <property type="protein sequence ID" value="KZV43840.1"/>
    <property type="molecule type" value="Genomic_DNA"/>
</dbReference>
<keyword evidence="2" id="KW-0646">Protease inhibitor</keyword>
<evidence type="ECO:0000313" key="5">
    <source>
        <dbReference type="Proteomes" id="UP000250235"/>
    </source>
</evidence>
<evidence type="ECO:0000256" key="2">
    <source>
        <dbReference type="ARBA" id="ARBA00022690"/>
    </source>
</evidence>
<protein>
    <submittedName>
        <fullName evidence="4">Uncharacterized protein</fullName>
    </submittedName>
</protein>
<organism evidence="4 5">
    <name type="scientific">Dorcoceras hygrometricum</name>
    <dbReference type="NCBI Taxonomy" id="472368"/>
    <lineage>
        <taxon>Eukaryota</taxon>
        <taxon>Viridiplantae</taxon>
        <taxon>Streptophyta</taxon>
        <taxon>Embryophyta</taxon>
        <taxon>Tracheophyta</taxon>
        <taxon>Spermatophyta</taxon>
        <taxon>Magnoliopsida</taxon>
        <taxon>eudicotyledons</taxon>
        <taxon>Gunneridae</taxon>
        <taxon>Pentapetalae</taxon>
        <taxon>asterids</taxon>
        <taxon>lamiids</taxon>
        <taxon>Lamiales</taxon>
        <taxon>Gesneriaceae</taxon>
        <taxon>Didymocarpoideae</taxon>
        <taxon>Trichosporeae</taxon>
        <taxon>Loxocarpinae</taxon>
        <taxon>Dorcoceras</taxon>
    </lineage>
</organism>
<dbReference type="Proteomes" id="UP000250235">
    <property type="component" value="Unassembled WGS sequence"/>
</dbReference>
<dbReference type="PRINTS" id="PR00292">
    <property type="entry name" value="POTATOINHBTR"/>
</dbReference>
<dbReference type="PROSITE" id="PS00285">
    <property type="entry name" value="POTATO_INHIBITOR"/>
    <property type="match status" value="1"/>
</dbReference>
<dbReference type="OrthoDB" id="10013825at2759"/>
<comment type="similarity">
    <text evidence="1">Belongs to the protease inhibitor I13 (potato type I serine protease inhibitor) family.</text>
</comment>
<dbReference type="Pfam" id="PF00280">
    <property type="entry name" value="potato_inhibit"/>
    <property type="match status" value="1"/>
</dbReference>
<gene>
    <name evidence="4" type="ORF">F511_18897</name>
</gene>
<dbReference type="PANTHER" id="PTHR33091:SF73">
    <property type="entry name" value="INHIBITOR OF TRYPSIN AND HAGEMAN FACTOR-LIKE"/>
    <property type="match status" value="1"/>
</dbReference>
<dbReference type="Gene3D" id="3.30.10.10">
    <property type="entry name" value="Trypsin Inhibitor V, subunit A"/>
    <property type="match status" value="1"/>
</dbReference>
<keyword evidence="3" id="KW-0722">Serine protease inhibitor</keyword>
<dbReference type="SUPFAM" id="SSF54654">
    <property type="entry name" value="CI-2 family of serine protease inhibitors"/>
    <property type="match status" value="1"/>
</dbReference>
<dbReference type="AlphaFoldDB" id="A0A2Z7C9Z0"/>
<dbReference type="InterPro" id="IPR036354">
    <property type="entry name" value="Prot_inh_pot1_sf"/>
</dbReference>
<dbReference type="GO" id="GO:0004867">
    <property type="term" value="F:serine-type endopeptidase inhibitor activity"/>
    <property type="evidence" value="ECO:0007669"/>
    <property type="project" value="UniProtKB-KW"/>
</dbReference>
<reference evidence="4 5" key="1">
    <citation type="journal article" date="2015" name="Proc. Natl. Acad. Sci. U.S.A.">
        <title>The resurrection genome of Boea hygrometrica: A blueprint for survival of dehydration.</title>
        <authorList>
            <person name="Xiao L."/>
            <person name="Yang G."/>
            <person name="Zhang L."/>
            <person name="Yang X."/>
            <person name="Zhao S."/>
            <person name="Ji Z."/>
            <person name="Zhou Q."/>
            <person name="Hu M."/>
            <person name="Wang Y."/>
            <person name="Chen M."/>
            <person name="Xu Y."/>
            <person name="Jin H."/>
            <person name="Xiao X."/>
            <person name="Hu G."/>
            <person name="Bao F."/>
            <person name="Hu Y."/>
            <person name="Wan P."/>
            <person name="Li L."/>
            <person name="Deng X."/>
            <person name="Kuang T."/>
            <person name="Xiang C."/>
            <person name="Zhu J.K."/>
            <person name="Oliver M.J."/>
            <person name="He Y."/>
        </authorList>
    </citation>
    <scope>NUCLEOTIDE SEQUENCE [LARGE SCALE GENOMIC DNA]</scope>
    <source>
        <strain evidence="5">cv. XS01</strain>
    </source>
</reference>
<dbReference type="InterPro" id="IPR000864">
    <property type="entry name" value="Prot_inh_pot1"/>
</dbReference>
<evidence type="ECO:0000313" key="4">
    <source>
        <dbReference type="EMBL" id="KZV43840.1"/>
    </source>
</evidence>
<dbReference type="PANTHER" id="PTHR33091">
    <property type="entry name" value="PROTEIN, PUTATIVE, EXPRESSED-RELATED"/>
    <property type="match status" value="1"/>
</dbReference>
<evidence type="ECO:0000256" key="1">
    <source>
        <dbReference type="ARBA" id="ARBA00008210"/>
    </source>
</evidence>